<dbReference type="GO" id="GO:0031124">
    <property type="term" value="P:mRNA 3'-end processing"/>
    <property type="evidence" value="ECO:0007669"/>
    <property type="project" value="InterPro"/>
</dbReference>
<feature type="region of interest" description="Disordered" evidence="4">
    <location>
        <begin position="685"/>
        <end position="719"/>
    </location>
</feature>
<evidence type="ECO:0000256" key="1">
    <source>
        <dbReference type="ARBA" id="ARBA00004123"/>
    </source>
</evidence>
<keyword evidence="3" id="KW-0539">Nucleus</keyword>
<reference evidence="7" key="2">
    <citation type="journal article" date="2020" name="Data Brief">
        <title>Transcriptome dataset of Babesia bovis life stages within vertebrate and invertebrate hosts.</title>
        <authorList>
            <person name="Ueti M.W."/>
            <person name="Johnson W.C."/>
            <person name="Kappmeyer L.S."/>
            <person name="Herndon D.R."/>
            <person name="Mousel M.R."/>
            <person name="Reif K.E."/>
            <person name="Taus N.S."/>
            <person name="Ifeonu O.O."/>
            <person name="Silva J.C."/>
            <person name="Suarez C.E."/>
            <person name="Brayton K.A."/>
        </authorList>
    </citation>
    <scope>NUCLEOTIDE SEQUENCE [LARGE SCALE GENOMIC DNA]</scope>
</reference>
<dbReference type="GeneID" id="5477492"/>
<dbReference type="RefSeq" id="XP_001609273.1">
    <property type="nucleotide sequence ID" value="XM_001609223.1"/>
</dbReference>
<dbReference type="GO" id="GO:0003729">
    <property type="term" value="F:mRNA binding"/>
    <property type="evidence" value="ECO:0007669"/>
    <property type="project" value="TreeGrafter"/>
</dbReference>
<comment type="subcellular location">
    <subcellularLocation>
        <location evidence="1">Nucleus</location>
    </subcellularLocation>
</comment>
<dbReference type="InterPro" id="IPR003107">
    <property type="entry name" value="HAT"/>
</dbReference>
<keyword evidence="7" id="KW-1185">Reference proteome</keyword>
<proteinExistence type="predicted"/>
<dbReference type="InterPro" id="IPR008847">
    <property type="entry name" value="Suf"/>
</dbReference>
<evidence type="ECO:0000256" key="4">
    <source>
        <dbReference type="SAM" id="MobiDB-lite"/>
    </source>
</evidence>
<evidence type="ECO:0000256" key="2">
    <source>
        <dbReference type="ARBA" id="ARBA00022737"/>
    </source>
</evidence>
<dbReference type="STRING" id="5865.A7AV79"/>
<feature type="compositionally biased region" description="Low complexity" evidence="4">
    <location>
        <begin position="685"/>
        <end position="694"/>
    </location>
</feature>
<evidence type="ECO:0000313" key="7">
    <source>
        <dbReference type="Proteomes" id="UP000002173"/>
    </source>
</evidence>
<feature type="region of interest" description="Disordered" evidence="4">
    <location>
        <begin position="871"/>
        <end position="891"/>
    </location>
</feature>
<comment type="caution">
    <text evidence="6">The sequence shown here is derived from an EMBL/GenBank/DDBJ whole genome shotgun (WGS) entry which is preliminary data.</text>
</comment>
<dbReference type="PANTHER" id="PTHR19980">
    <property type="entry name" value="RNA CLEAVAGE STIMULATION FACTOR"/>
    <property type="match status" value="1"/>
</dbReference>
<dbReference type="VEuPathDB" id="PiroplasmaDB:BBOV_IV001080"/>
<dbReference type="Pfam" id="PF05843">
    <property type="entry name" value="Suf"/>
    <property type="match status" value="1"/>
</dbReference>
<feature type="domain" description="Suppressor of forked" evidence="5">
    <location>
        <begin position="227"/>
        <end position="598"/>
    </location>
</feature>
<dbReference type="InterPro" id="IPR045243">
    <property type="entry name" value="Rna14-like"/>
</dbReference>
<dbReference type="EMBL" id="AAXT01000004">
    <property type="protein sequence ID" value="EDO05705.1"/>
    <property type="molecule type" value="Genomic_DNA"/>
</dbReference>
<feature type="compositionally biased region" description="Basic and acidic residues" evidence="4">
    <location>
        <begin position="871"/>
        <end position="883"/>
    </location>
</feature>
<dbReference type="PANTHER" id="PTHR19980:SF0">
    <property type="entry name" value="CLEAVAGE STIMULATION FACTOR SUBUNIT 3"/>
    <property type="match status" value="1"/>
</dbReference>
<accession>A7AV79</accession>
<dbReference type="AlphaFoldDB" id="A7AV79"/>
<dbReference type="SUPFAM" id="SSF48452">
    <property type="entry name" value="TPR-like"/>
    <property type="match status" value="2"/>
</dbReference>
<reference evidence="6 7" key="1">
    <citation type="journal article" date="2007" name="PLoS Pathog.">
        <title>Genome sequence of Babesia bovis and comparative analysis of apicomplexan hemoprotozoa.</title>
        <authorList>
            <person name="Brayton K.A."/>
            <person name="Lau A.O.T."/>
            <person name="Herndon D.R."/>
            <person name="Hannick L."/>
            <person name="Kappmeyer L.S."/>
            <person name="Berens S.J."/>
            <person name="Bidwell S.L."/>
            <person name="Brown W.C."/>
            <person name="Crabtree J."/>
            <person name="Fadrosh D."/>
            <person name="Feldblum T."/>
            <person name="Forberger H.A."/>
            <person name="Haas B.J."/>
            <person name="Howell J.M."/>
            <person name="Khouri H."/>
            <person name="Koo H."/>
            <person name="Mann D.J."/>
            <person name="Norimine J."/>
            <person name="Paulsen I.T."/>
            <person name="Radune D."/>
            <person name="Ren Q."/>
            <person name="Smith R.K. Jr."/>
            <person name="Suarez C.E."/>
            <person name="White O."/>
            <person name="Wortman J.R."/>
            <person name="Knowles D.P. Jr."/>
            <person name="McElwain T.F."/>
            <person name="Nene V.M."/>
        </authorList>
    </citation>
    <scope>NUCLEOTIDE SEQUENCE [LARGE SCALE GENOMIC DNA]</scope>
    <source>
        <strain evidence="6">T2Bo</strain>
    </source>
</reference>
<evidence type="ECO:0000313" key="6">
    <source>
        <dbReference type="EMBL" id="EDO05705.1"/>
    </source>
</evidence>
<dbReference type="GO" id="GO:0005634">
    <property type="term" value="C:nucleus"/>
    <property type="evidence" value="ECO:0007669"/>
    <property type="project" value="UniProtKB-SubCell"/>
</dbReference>
<dbReference type="OMA" id="NMEYLYG"/>
<dbReference type="InterPro" id="IPR011990">
    <property type="entry name" value="TPR-like_helical_dom_sf"/>
</dbReference>
<feature type="compositionally biased region" description="Polar residues" evidence="4">
    <location>
        <begin position="701"/>
        <end position="714"/>
    </location>
</feature>
<dbReference type="InParanoid" id="A7AV79"/>
<reference evidence="7" key="3">
    <citation type="journal article" date="2021" name="Int. J. Parasitol.">
        <title>Comparative analysis of gene expression between Babesia bovis blood stages and kinetes allowed by improved genome annotation.</title>
        <authorList>
            <person name="Ueti M.W."/>
            <person name="Johnson W.C."/>
            <person name="Kappmeyer L.S."/>
            <person name="Herndon D.R."/>
            <person name="Mousel M.R."/>
            <person name="Reif K.E."/>
            <person name="Taus N.S."/>
            <person name="Ifeonu O.O."/>
            <person name="Silva J.C."/>
            <person name="Suarez C.E."/>
            <person name="Brayton K.A."/>
        </authorList>
    </citation>
    <scope>NUCLEOTIDE SEQUENCE [LARGE SCALE GENOMIC DNA]</scope>
</reference>
<dbReference type="eggNOG" id="KOG1914">
    <property type="taxonomic scope" value="Eukaryota"/>
</dbReference>
<name>A7AV79_BABBO</name>
<sequence length="891" mass="101035">MVEDPNTHQVKVVTANKLLPSILHGSSSLLPAVLSGNKPKDEPGKALLLESIDDDTLWYNHIKVAKDGELLVEACSMFPNFWKVYHRCALYHLFHKRTRQAFEVYSEAIKKSNDYTLYTCYLKFLYHMASVHEYIAALFTAVDKVGLDLRSDALWKELITILVKIYNCKLMEQNIHTGLLPNLFTSESIVSSGGGPLYPSEAEQIVFRGINSLDKKEQTYVQLYSDVNHIRKAFQRWLKTPTNNLKHAWDGYSIFENAVSTATVLCTKLLTDGKAVYDVSMKVYDKLSLMYKKVYPAKPACKRQLTDEPSYERDHDLGFWIEIIQYEETNPLNLSSEEVVDRIAYTFRAALTPHVFASRLWFMYFQFLLANGQPDRGITELKLALSHFLNDDVKMHFILAAFFDESGRSEEAVTEFKRLIDPGLKVADEGDVDKEASHLRQILQFDGAGSGVSVLPMNLIHYLNYVRRNHGRTKWREDLQMILTKSDLLSWELYWYAADTEVRCFRDVTAAVGILNEAQHIMPFDMHYTILHLRFLLNMGLMVDARVLLSQLLAGATVVGENKCKLSASDKMQLWHFWLHVEYFYGSKSQFTQVQSLYVQSRIATEVGLDTFAEKSNRGVPSSVRQLFGDIGAAFIKTHMDSSKRVATEDMNSVVELRQRLFCGGIDYDDLDPIFALGVDQISFSSDDATSRPSSSDEKQASPSNFMHRSTVDSGQHHPRLSIVRPDVTLMTPLDPGNSSILETMATLHGSRRPVLPEKGRAIDAVATPPKVLFDLMRVLPVPLSTSSFPKMYGSNEAVDYLLKSLEDTDFSHMPLKEYVPLPVNQLLHLRNAASGNDHLFEPNLDSFVEKDTKDPNIGLFSVLQYVDSHVGTDDSSHKARNESKKRKIAI</sequence>
<gene>
    <name evidence="6" type="ORF">BBOV_IV001080</name>
</gene>
<dbReference type="Proteomes" id="UP000002173">
    <property type="component" value="Unassembled WGS sequence"/>
</dbReference>
<evidence type="ECO:0000256" key="3">
    <source>
        <dbReference type="ARBA" id="ARBA00023242"/>
    </source>
</evidence>
<dbReference type="Gene3D" id="1.25.40.10">
    <property type="entry name" value="Tetratricopeptide repeat domain"/>
    <property type="match status" value="1"/>
</dbReference>
<dbReference type="KEGG" id="bbo:BBOV_IV001080"/>
<dbReference type="SMART" id="SM00386">
    <property type="entry name" value="HAT"/>
    <property type="match status" value="3"/>
</dbReference>
<organism evidence="6 7">
    <name type="scientific">Babesia bovis</name>
    <dbReference type="NCBI Taxonomy" id="5865"/>
    <lineage>
        <taxon>Eukaryota</taxon>
        <taxon>Sar</taxon>
        <taxon>Alveolata</taxon>
        <taxon>Apicomplexa</taxon>
        <taxon>Aconoidasida</taxon>
        <taxon>Piroplasmida</taxon>
        <taxon>Babesiidae</taxon>
        <taxon>Babesia</taxon>
    </lineage>
</organism>
<protein>
    <recommendedName>
        <fullName evidence="5">Suppressor of forked domain-containing protein</fullName>
    </recommendedName>
</protein>
<evidence type="ECO:0000259" key="5">
    <source>
        <dbReference type="Pfam" id="PF05843"/>
    </source>
</evidence>
<keyword evidence="2" id="KW-0677">Repeat</keyword>